<proteinExistence type="predicted"/>
<organism evidence="2 3">
    <name type="scientific">Prevotella bivia DNF00320</name>
    <dbReference type="NCBI Taxonomy" id="1401068"/>
    <lineage>
        <taxon>Bacteria</taxon>
        <taxon>Pseudomonadati</taxon>
        <taxon>Bacteroidota</taxon>
        <taxon>Bacteroidia</taxon>
        <taxon>Bacteroidales</taxon>
        <taxon>Prevotellaceae</taxon>
        <taxon>Prevotella</taxon>
    </lineage>
</organism>
<accession>A0A096AGD2</accession>
<feature type="signal peptide" evidence="1">
    <location>
        <begin position="1"/>
        <end position="19"/>
    </location>
</feature>
<gene>
    <name evidence="2" type="ORF">HMPREF0647_01495</name>
</gene>
<comment type="caution">
    <text evidence="2">The sequence shown here is derived from an EMBL/GenBank/DDBJ whole genome shotgun (WGS) entry which is preliminary data.</text>
</comment>
<dbReference type="EMBL" id="JRNQ01000005">
    <property type="protein sequence ID" value="KGF45601.1"/>
    <property type="molecule type" value="Genomic_DNA"/>
</dbReference>
<dbReference type="AlphaFoldDB" id="A0A096AGD2"/>
<evidence type="ECO:0000313" key="2">
    <source>
        <dbReference type="EMBL" id="KGF45601.1"/>
    </source>
</evidence>
<dbReference type="PROSITE" id="PS51257">
    <property type="entry name" value="PROKAR_LIPOPROTEIN"/>
    <property type="match status" value="1"/>
</dbReference>
<dbReference type="RefSeq" id="WP_036865935.1">
    <property type="nucleotide sequence ID" value="NZ_JRNQ01000005.1"/>
</dbReference>
<sequence length="185" mass="20868">MKHILYIFLLVSIMFSACGAHSSKGDHYDTTRVDTMVAINLDSVKVQDGTVVSDWQYSTDSVIAKLSSIPQKKSNITPNNHLFVRVAYRNHRLDNLCLILGDGERFAGNSYDTTNVIKFYAHGKMLGKFTYKPGISKQTDSAFIDNASAFLSCIKENRSFKLETTTFTSGKLVYEFNMLRELKVK</sequence>
<evidence type="ECO:0008006" key="4">
    <source>
        <dbReference type="Google" id="ProtNLM"/>
    </source>
</evidence>
<name>A0A096AGD2_9BACT</name>
<feature type="chain" id="PRO_5001924615" description="Lipoprotein" evidence="1">
    <location>
        <begin position="20"/>
        <end position="185"/>
    </location>
</feature>
<dbReference type="Proteomes" id="UP000029525">
    <property type="component" value="Unassembled WGS sequence"/>
</dbReference>
<keyword evidence="1" id="KW-0732">Signal</keyword>
<evidence type="ECO:0000256" key="1">
    <source>
        <dbReference type="SAM" id="SignalP"/>
    </source>
</evidence>
<evidence type="ECO:0000313" key="3">
    <source>
        <dbReference type="Proteomes" id="UP000029525"/>
    </source>
</evidence>
<reference evidence="2 3" key="1">
    <citation type="submission" date="2014-07" db="EMBL/GenBank/DDBJ databases">
        <authorList>
            <person name="McCorrison J."/>
            <person name="Sanka R."/>
            <person name="Torralba M."/>
            <person name="Gillis M."/>
            <person name="Haft D.H."/>
            <person name="Methe B."/>
            <person name="Sutton G."/>
            <person name="Nelson K.E."/>
        </authorList>
    </citation>
    <scope>NUCLEOTIDE SEQUENCE [LARGE SCALE GENOMIC DNA]</scope>
    <source>
        <strain evidence="2 3">DNF00320</strain>
    </source>
</reference>
<dbReference type="OrthoDB" id="1067561at2"/>
<protein>
    <recommendedName>
        <fullName evidence="4">Lipoprotein</fullName>
    </recommendedName>
</protein>